<protein>
    <recommendedName>
        <fullName evidence="6">DUF3533 domain-containing protein</fullName>
    </recommendedName>
</protein>
<organism evidence="7 8">
    <name type="scientific">Pediococcus argentinicus</name>
    <dbReference type="NCBI Taxonomy" id="480391"/>
    <lineage>
        <taxon>Bacteria</taxon>
        <taxon>Bacillati</taxon>
        <taxon>Bacillota</taxon>
        <taxon>Bacilli</taxon>
        <taxon>Lactobacillales</taxon>
        <taxon>Lactobacillaceae</taxon>
        <taxon>Pediococcus</taxon>
    </lineage>
</organism>
<feature type="domain" description="DUF3533" evidence="6">
    <location>
        <begin position="11"/>
        <end position="339"/>
    </location>
</feature>
<evidence type="ECO:0000256" key="2">
    <source>
        <dbReference type="ARBA" id="ARBA00022692"/>
    </source>
</evidence>
<comment type="subcellular location">
    <subcellularLocation>
        <location evidence="1">Membrane</location>
        <topology evidence="1">Multi-pass membrane protein</topology>
    </subcellularLocation>
</comment>
<keyword evidence="4 5" id="KW-0472">Membrane</keyword>
<gene>
    <name evidence="7" type="ORF">IV88_GL000548</name>
</gene>
<evidence type="ECO:0000256" key="5">
    <source>
        <dbReference type="SAM" id="Phobius"/>
    </source>
</evidence>
<keyword evidence="8" id="KW-1185">Reference proteome</keyword>
<feature type="transmembrane region" description="Helical" evidence="5">
    <location>
        <begin position="262"/>
        <end position="287"/>
    </location>
</feature>
<feature type="transmembrane region" description="Helical" evidence="5">
    <location>
        <begin position="337"/>
        <end position="365"/>
    </location>
</feature>
<keyword evidence="3 5" id="KW-1133">Transmembrane helix</keyword>
<proteinExistence type="predicted"/>
<dbReference type="OrthoDB" id="9811483at2"/>
<feature type="transmembrane region" description="Helical" evidence="5">
    <location>
        <begin position="226"/>
        <end position="250"/>
    </location>
</feature>
<dbReference type="InterPro" id="IPR022703">
    <property type="entry name" value="DUF3533"/>
</dbReference>
<dbReference type="InterPro" id="IPR051328">
    <property type="entry name" value="T7SS_ABC-Transporter"/>
</dbReference>
<evidence type="ECO:0000259" key="6">
    <source>
        <dbReference type="Pfam" id="PF12051"/>
    </source>
</evidence>
<dbReference type="Gene3D" id="3.40.1710.10">
    <property type="entry name" value="abc type-2 transporter like domain"/>
    <property type="match status" value="1"/>
</dbReference>
<dbReference type="PATRIC" id="fig|480391.4.peg.556"/>
<reference evidence="7 8" key="1">
    <citation type="journal article" date="2015" name="Genome Announc.">
        <title>Expanding the biotechnology potential of lactobacilli through comparative genomics of 213 strains and associated genera.</title>
        <authorList>
            <person name="Sun Z."/>
            <person name="Harris H.M."/>
            <person name="McCann A."/>
            <person name="Guo C."/>
            <person name="Argimon S."/>
            <person name="Zhang W."/>
            <person name="Yang X."/>
            <person name="Jeffery I.B."/>
            <person name="Cooney J.C."/>
            <person name="Kagawa T.F."/>
            <person name="Liu W."/>
            <person name="Song Y."/>
            <person name="Salvetti E."/>
            <person name="Wrobel A."/>
            <person name="Rasinkangas P."/>
            <person name="Parkhill J."/>
            <person name="Rea M.C."/>
            <person name="O'Sullivan O."/>
            <person name="Ritari J."/>
            <person name="Douillard F.P."/>
            <person name="Paul Ross R."/>
            <person name="Yang R."/>
            <person name="Briner A.E."/>
            <person name="Felis G.E."/>
            <person name="de Vos W.M."/>
            <person name="Barrangou R."/>
            <person name="Klaenhammer T.R."/>
            <person name="Caufield P.W."/>
            <person name="Cui Y."/>
            <person name="Zhang H."/>
            <person name="O'Toole P.W."/>
        </authorList>
    </citation>
    <scope>NUCLEOTIDE SEQUENCE [LARGE SCALE GENOMIC DNA]</scope>
    <source>
        <strain evidence="7 8">DSM 23026</strain>
    </source>
</reference>
<dbReference type="RefSeq" id="WP_057799621.1">
    <property type="nucleotide sequence ID" value="NZ_BJZZ01000020.1"/>
</dbReference>
<dbReference type="Pfam" id="PF12051">
    <property type="entry name" value="DUF3533"/>
    <property type="match status" value="1"/>
</dbReference>
<name>A0A0R2NGG0_9LACO</name>
<accession>A0A0R2NGG0</accession>
<dbReference type="GO" id="GO:0016020">
    <property type="term" value="C:membrane"/>
    <property type="evidence" value="ECO:0007669"/>
    <property type="project" value="UniProtKB-SubCell"/>
</dbReference>
<feature type="transmembrane region" description="Helical" evidence="5">
    <location>
        <begin position="194"/>
        <end position="214"/>
    </location>
</feature>
<dbReference type="EMBL" id="JQCQ01000019">
    <property type="protein sequence ID" value="KRO24884.1"/>
    <property type="molecule type" value="Genomic_DNA"/>
</dbReference>
<evidence type="ECO:0000256" key="4">
    <source>
        <dbReference type="ARBA" id="ARBA00023136"/>
    </source>
</evidence>
<evidence type="ECO:0000313" key="7">
    <source>
        <dbReference type="EMBL" id="KRO24884.1"/>
    </source>
</evidence>
<evidence type="ECO:0000313" key="8">
    <source>
        <dbReference type="Proteomes" id="UP000051249"/>
    </source>
</evidence>
<dbReference type="PANTHER" id="PTHR43077">
    <property type="entry name" value="TRANSPORT PERMEASE YVFS-RELATED"/>
    <property type="match status" value="1"/>
</dbReference>
<evidence type="ECO:0000256" key="3">
    <source>
        <dbReference type="ARBA" id="ARBA00022989"/>
    </source>
</evidence>
<dbReference type="AlphaFoldDB" id="A0A0R2NGG0"/>
<sequence length="380" mass="41568">MFKNKFFGFAIIAGIILTFVLALAQIPVKQAKLQEVPLAIVNEDQGQLGQKVVDKVTEHDKSSDKRAAFKWSKVSSTTTLKSDMNHQHYYGAIVIPKDFSKKIGTLATSNTAQPAQVKIYINEAKNSTLATSLKSGLTAMVGGIGQGIQGQIVGQLAQHHVSVSASAVTRLSNPIVADVETVHSTKGLTAANTVFFQPIWLASLVVSLLLFYAGKEIKFTKRTTRFGFKFIQVAVAAGLALMIGFATTWYLGAILNYHFDNFGLVGMFVSLTSFAFIMLFSGVIAWLEFPGLIVFVLLLFFSAPLLTMAPEMLPNFYQNWVLPWLPMKPLFDGLKSILYYGAGLWNSSTQTLVTVMIIGGVIFFAESLSSRNVKLETAKN</sequence>
<dbReference type="Proteomes" id="UP000051249">
    <property type="component" value="Unassembled WGS sequence"/>
</dbReference>
<comment type="caution">
    <text evidence="7">The sequence shown here is derived from an EMBL/GenBank/DDBJ whole genome shotgun (WGS) entry which is preliminary data.</text>
</comment>
<evidence type="ECO:0000256" key="1">
    <source>
        <dbReference type="ARBA" id="ARBA00004141"/>
    </source>
</evidence>
<feature type="transmembrane region" description="Helical" evidence="5">
    <location>
        <begin position="294"/>
        <end position="317"/>
    </location>
</feature>
<dbReference type="PANTHER" id="PTHR43077:SF5">
    <property type="entry name" value="PHAGE INFECTION PROTEIN"/>
    <property type="match status" value="1"/>
</dbReference>
<keyword evidence="2 5" id="KW-0812">Transmembrane</keyword>